<name>A0A8D8BMW6_CULPI</name>
<dbReference type="EMBL" id="HBUE01078350">
    <property type="protein sequence ID" value="CAG6476407.1"/>
    <property type="molecule type" value="Transcribed_RNA"/>
</dbReference>
<evidence type="ECO:0000313" key="2">
    <source>
        <dbReference type="EMBL" id="CAG6476407.1"/>
    </source>
</evidence>
<sequence>MSSPTWTRLERAKLSPTSIRNSFSKSLKIHQKKCCATCPAPTVHSTQTSPPKSWNVNRLPRYRSQAQTQHLPAAATICSNPRSMITWRCPRSNPANSPTRSPTEPLILSWRMTTFPSCTLIPLSCISRGRPPRDKPTVSSRTKAKVNPKTARQGIVRSPTTDRYRSIFLRRVGQATSARSGWNVKVQTRFLHQASPAARLEIVRMCSSRTR</sequence>
<evidence type="ECO:0000256" key="1">
    <source>
        <dbReference type="SAM" id="MobiDB-lite"/>
    </source>
</evidence>
<dbReference type="EMBL" id="HBUE01078352">
    <property type="protein sequence ID" value="CAG6476411.1"/>
    <property type="molecule type" value="Transcribed_RNA"/>
</dbReference>
<dbReference type="AlphaFoldDB" id="A0A8D8BMW6"/>
<feature type="region of interest" description="Disordered" evidence="1">
    <location>
        <begin position="129"/>
        <end position="153"/>
    </location>
</feature>
<accession>A0A8D8BMW6</accession>
<proteinExistence type="predicted"/>
<reference evidence="2" key="1">
    <citation type="submission" date="2021-05" db="EMBL/GenBank/DDBJ databases">
        <authorList>
            <person name="Alioto T."/>
            <person name="Alioto T."/>
            <person name="Gomez Garrido J."/>
        </authorList>
    </citation>
    <scope>NUCLEOTIDE SEQUENCE</scope>
</reference>
<organism evidence="2">
    <name type="scientific">Culex pipiens</name>
    <name type="common">House mosquito</name>
    <dbReference type="NCBI Taxonomy" id="7175"/>
    <lineage>
        <taxon>Eukaryota</taxon>
        <taxon>Metazoa</taxon>
        <taxon>Ecdysozoa</taxon>
        <taxon>Arthropoda</taxon>
        <taxon>Hexapoda</taxon>
        <taxon>Insecta</taxon>
        <taxon>Pterygota</taxon>
        <taxon>Neoptera</taxon>
        <taxon>Endopterygota</taxon>
        <taxon>Diptera</taxon>
        <taxon>Nematocera</taxon>
        <taxon>Culicoidea</taxon>
        <taxon>Culicidae</taxon>
        <taxon>Culicinae</taxon>
        <taxon>Culicini</taxon>
        <taxon>Culex</taxon>
        <taxon>Culex</taxon>
    </lineage>
</organism>
<protein>
    <submittedName>
        <fullName evidence="2">(northern house mosquito) hypothetical protein</fullName>
    </submittedName>
</protein>